<dbReference type="Pfam" id="PF11716">
    <property type="entry name" value="MDMPI_N"/>
    <property type="match status" value="1"/>
</dbReference>
<keyword evidence="3" id="KW-1185">Reference proteome</keyword>
<dbReference type="InterPro" id="IPR017517">
    <property type="entry name" value="Maleyloyr_isom"/>
</dbReference>
<dbReference type="Gene3D" id="1.20.120.450">
    <property type="entry name" value="dinb family like domain"/>
    <property type="match status" value="1"/>
</dbReference>
<keyword evidence="2" id="KW-0413">Isomerase</keyword>
<feature type="domain" description="Mycothiol-dependent maleylpyruvate isomerase metal-binding" evidence="1">
    <location>
        <begin position="19"/>
        <end position="159"/>
    </location>
</feature>
<reference evidence="3" key="1">
    <citation type="submission" date="2023-07" db="EMBL/GenBank/DDBJ databases">
        <title>30 novel species of actinomycetes from the DSMZ collection.</title>
        <authorList>
            <person name="Nouioui I."/>
        </authorList>
    </citation>
    <scope>NUCLEOTIDE SEQUENCE [LARGE SCALE GENOMIC DNA]</scope>
    <source>
        <strain evidence="3">DSM 41886</strain>
    </source>
</reference>
<evidence type="ECO:0000259" key="1">
    <source>
        <dbReference type="Pfam" id="PF11716"/>
    </source>
</evidence>
<accession>A0ABU2S1J1</accession>
<dbReference type="InterPro" id="IPR024344">
    <property type="entry name" value="MDMPI_metal-binding"/>
</dbReference>
<dbReference type="GO" id="GO:0016853">
    <property type="term" value="F:isomerase activity"/>
    <property type="evidence" value="ECO:0007669"/>
    <property type="project" value="UniProtKB-KW"/>
</dbReference>
<dbReference type="EMBL" id="JAVREV010000004">
    <property type="protein sequence ID" value="MDT0442873.1"/>
    <property type="molecule type" value="Genomic_DNA"/>
</dbReference>
<proteinExistence type="predicted"/>
<gene>
    <name evidence="2" type="ORF">RM779_09730</name>
</gene>
<dbReference type="RefSeq" id="WP_311617267.1">
    <property type="nucleotide sequence ID" value="NZ_JAVREV010000004.1"/>
</dbReference>
<dbReference type="NCBIfam" id="TIGR03083">
    <property type="entry name" value="maleylpyruvate isomerase family mycothiol-dependent enzyme"/>
    <property type="match status" value="1"/>
</dbReference>
<name>A0ABU2S1J1_9ACTN</name>
<comment type="caution">
    <text evidence="2">The sequence shown here is derived from an EMBL/GenBank/DDBJ whole genome shotgun (WGS) entry which is preliminary data.</text>
</comment>
<organism evidence="2 3">
    <name type="scientific">Streptomyces johnsoniae</name>
    <dbReference type="NCBI Taxonomy" id="3075532"/>
    <lineage>
        <taxon>Bacteria</taxon>
        <taxon>Bacillati</taxon>
        <taxon>Actinomycetota</taxon>
        <taxon>Actinomycetes</taxon>
        <taxon>Kitasatosporales</taxon>
        <taxon>Streptomycetaceae</taxon>
        <taxon>Streptomyces</taxon>
    </lineage>
</organism>
<evidence type="ECO:0000313" key="3">
    <source>
        <dbReference type="Proteomes" id="UP001183615"/>
    </source>
</evidence>
<dbReference type="SUPFAM" id="SSF109854">
    <property type="entry name" value="DinB/YfiT-like putative metalloenzymes"/>
    <property type="match status" value="1"/>
</dbReference>
<evidence type="ECO:0000313" key="2">
    <source>
        <dbReference type="EMBL" id="MDT0442873.1"/>
    </source>
</evidence>
<sequence length="281" mass="30465">MNWSWLGPPMDVRPLFPVERGAFLDLLNTLTAEDWERATVCPGWAVRDIAGHVLHDQVRRLSADRDGHPGPAFEPGEALPGYLARTNEDFVRTARQLSPRLLVGLLDRLGQELDAMWAGRDLHAPAGLDVSWADPGAPAPTWLDVAREYTEYWVHQQQIRDAVGRPGADGPRLLRPVIDAFLRALPHTLRDAAAAPGTAVTVTVPGPAGGRWTAVRGAERWGLAPAVPDGGRAAAEVELAADTLWRLASRGIEPAVARTRARLRGDEALTGAVLDIVSIIR</sequence>
<protein>
    <submittedName>
        <fullName evidence="2">Maleylpyruvate isomerase family mycothiol-dependent enzyme</fullName>
    </submittedName>
</protein>
<dbReference type="InterPro" id="IPR034660">
    <property type="entry name" value="DinB/YfiT-like"/>
</dbReference>
<dbReference type="Proteomes" id="UP001183615">
    <property type="component" value="Unassembled WGS sequence"/>
</dbReference>